<dbReference type="AlphaFoldDB" id="A0A3A1V2U7"/>
<accession>A0A3A1V2U7</accession>
<evidence type="ECO:0000313" key="2">
    <source>
        <dbReference type="Proteomes" id="UP000266482"/>
    </source>
</evidence>
<keyword evidence="2" id="KW-1185">Reference proteome</keyword>
<comment type="caution">
    <text evidence="1">The sequence shown here is derived from an EMBL/GenBank/DDBJ whole genome shotgun (WGS) entry which is preliminary data.</text>
</comment>
<dbReference type="RefSeq" id="WP_119598902.1">
    <property type="nucleotide sequence ID" value="NZ_QXQA01000003.1"/>
</dbReference>
<name>A0A3A1V2U7_9BACL</name>
<dbReference type="EMBL" id="QXQA01000003">
    <property type="protein sequence ID" value="RIX54111.1"/>
    <property type="molecule type" value="Genomic_DNA"/>
</dbReference>
<reference evidence="1 2" key="1">
    <citation type="submission" date="2018-09" db="EMBL/GenBank/DDBJ databases">
        <title>Paenibacillus aracenensis nov. sp. isolated from a cave in southern Spain.</title>
        <authorList>
            <person name="Jurado V."/>
            <person name="Gutierrez-Patricio S."/>
            <person name="Gonzalez-Pimentel J.L."/>
            <person name="Miller A.Z."/>
            <person name="Laiz L."/>
            <person name="Saiz-Jimenez C."/>
        </authorList>
    </citation>
    <scope>NUCLEOTIDE SEQUENCE [LARGE SCALE GENOMIC DNA]</scope>
    <source>
        <strain evidence="1 2">DSM 22867</strain>
    </source>
</reference>
<proteinExistence type="predicted"/>
<evidence type="ECO:0008006" key="3">
    <source>
        <dbReference type="Google" id="ProtNLM"/>
    </source>
</evidence>
<evidence type="ECO:0000313" key="1">
    <source>
        <dbReference type="EMBL" id="RIX54111.1"/>
    </source>
</evidence>
<gene>
    <name evidence="1" type="ORF">D3P08_07640</name>
</gene>
<sequence>MSPVEINASFHNEQEAQEALHKLQALRVVEVGGLNESGLLTATVDESVADRAMRLIEQVGGSISSDLM</sequence>
<dbReference type="Proteomes" id="UP000266482">
    <property type="component" value="Unassembled WGS sequence"/>
</dbReference>
<dbReference type="OrthoDB" id="2627978at2"/>
<organism evidence="1 2">
    <name type="scientific">Paenibacillus nanensis</name>
    <dbReference type="NCBI Taxonomy" id="393251"/>
    <lineage>
        <taxon>Bacteria</taxon>
        <taxon>Bacillati</taxon>
        <taxon>Bacillota</taxon>
        <taxon>Bacilli</taxon>
        <taxon>Bacillales</taxon>
        <taxon>Paenibacillaceae</taxon>
        <taxon>Paenibacillus</taxon>
    </lineage>
</organism>
<protein>
    <recommendedName>
        <fullName evidence="3">BON domain-containing protein</fullName>
    </recommendedName>
</protein>